<accession>A0A4V1LRS2</accession>
<name>A0A4V1LRS2_9BACT</name>
<dbReference type="Proteomes" id="UP000290172">
    <property type="component" value="Unassembled WGS sequence"/>
</dbReference>
<comment type="caution">
    <text evidence="1">The sequence shown here is derived from an EMBL/GenBank/DDBJ whole genome shotgun (WGS) entry which is preliminary data.</text>
</comment>
<proteinExistence type="predicted"/>
<sequence length="109" mass="12657">MDGKMVVTYKLLCKNDFSLELSLGKLLENEKISKLIKSEFSKALRNIELSTKESETKIYLETQKELYQFEVNKDDFADIITLAEEDVKTRKLIKKDYSGIELVNIETID</sequence>
<reference evidence="1 2" key="1">
    <citation type="submission" date="2017-10" db="EMBL/GenBank/DDBJ databases">
        <title>Genomics of the genus Arcobacter.</title>
        <authorList>
            <person name="Perez-Cataluna A."/>
            <person name="Figueras M.J."/>
        </authorList>
    </citation>
    <scope>NUCLEOTIDE SEQUENCE [LARGE SCALE GENOMIC DNA]</scope>
    <source>
        <strain evidence="1 2">CECT 8993</strain>
    </source>
</reference>
<organism evidence="1 2">
    <name type="scientific">Halarcobacter ebronensis</name>
    <dbReference type="NCBI Taxonomy" id="1462615"/>
    <lineage>
        <taxon>Bacteria</taxon>
        <taxon>Pseudomonadati</taxon>
        <taxon>Campylobacterota</taxon>
        <taxon>Epsilonproteobacteria</taxon>
        <taxon>Campylobacterales</taxon>
        <taxon>Arcobacteraceae</taxon>
        <taxon>Halarcobacter</taxon>
    </lineage>
</organism>
<evidence type="ECO:0000313" key="2">
    <source>
        <dbReference type="Proteomes" id="UP000290172"/>
    </source>
</evidence>
<gene>
    <name evidence="1" type="ORF">CRV08_04050</name>
</gene>
<protein>
    <submittedName>
        <fullName evidence="1">Uncharacterized protein</fullName>
    </submittedName>
</protein>
<evidence type="ECO:0000313" key="1">
    <source>
        <dbReference type="EMBL" id="RXJ69188.1"/>
    </source>
</evidence>
<dbReference type="RefSeq" id="WP_128979336.1">
    <property type="nucleotide sequence ID" value="NZ_PDKJ01000003.1"/>
</dbReference>
<dbReference type="AlphaFoldDB" id="A0A4V1LRS2"/>
<dbReference type="EMBL" id="PDKJ01000003">
    <property type="protein sequence ID" value="RXJ69188.1"/>
    <property type="molecule type" value="Genomic_DNA"/>
</dbReference>